<sequence length="275" mass="31803">MQKLADRDEIALAVTSDAYSVSGLIEQDRQYNIACRNLRRLDQLEKDQEYEWKAFNDSKKQWLRRARLKTAMSDIVQTEHLHRKYNDICSAHKEELESYRLATRKDVLRQPVAMSSLSVAVRTLGDRLMRANLTGSALDMQNMYDTLQQEEREEAVNRKHETIERKVAKKKHLLDEKEASAYRKVLLAERLGKRRGEENMQALAANLEHKEDQMASAHFRQRIAPYFPLVKGRAFGRVQKHVASRGTQLKTSLNKGHFHVPSLCGLYGGLLEVEQ</sequence>
<organism evidence="1 2">
    <name type="scientific">Trypanosoma equiperdum</name>
    <dbReference type="NCBI Taxonomy" id="5694"/>
    <lineage>
        <taxon>Eukaryota</taxon>
        <taxon>Discoba</taxon>
        <taxon>Euglenozoa</taxon>
        <taxon>Kinetoplastea</taxon>
        <taxon>Metakinetoplastina</taxon>
        <taxon>Trypanosomatida</taxon>
        <taxon>Trypanosomatidae</taxon>
        <taxon>Trypanosoma</taxon>
    </lineage>
</organism>
<dbReference type="VEuPathDB" id="TriTrypDB:TEOVI_000827900"/>
<dbReference type="Proteomes" id="UP000195570">
    <property type="component" value="Unassembled WGS sequence"/>
</dbReference>
<evidence type="ECO:0000313" key="1">
    <source>
        <dbReference type="EMBL" id="SCU66483.1"/>
    </source>
</evidence>
<evidence type="ECO:0000313" key="2">
    <source>
        <dbReference type="Proteomes" id="UP000195570"/>
    </source>
</evidence>
<dbReference type="RefSeq" id="XP_067077925.1">
    <property type="nucleotide sequence ID" value="XM_067221824.1"/>
</dbReference>
<name>A0A1G4I413_TRYEQ</name>
<accession>A0A1G4I413</accession>
<gene>
    <name evidence="1" type="ORF">TEOVI_000827900</name>
</gene>
<reference evidence="1" key="1">
    <citation type="submission" date="2016-09" db="EMBL/GenBank/DDBJ databases">
        <authorList>
            <person name="Hebert L."/>
            <person name="Moumen B."/>
        </authorList>
    </citation>
    <scope>NUCLEOTIDE SEQUENCE [LARGE SCALE GENOMIC DNA]</scope>
    <source>
        <strain evidence="1">OVI</strain>
    </source>
</reference>
<comment type="caution">
    <text evidence="1">The sequence shown here is derived from an EMBL/GenBank/DDBJ whole genome shotgun (WGS) entry which is preliminary data.</text>
</comment>
<dbReference type="EMBL" id="CZPT02000552">
    <property type="protein sequence ID" value="SCU66483.1"/>
    <property type="molecule type" value="Genomic_DNA"/>
</dbReference>
<protein>
    <submittedName>
        <fullName evidence="1">Uncharacterized protein</fullName>
    </submittedName>
</protein>
<dbReference type="AlphaFoldDB" id="A0A1G4I413"/>
<proteinExistence type="predicted"/>
<keyword evidence="2" id="KW-1185">Reference proteome</keyword>
<dbReference type="GeneID" id="92382213"/>